<feature type="transmembrane region" description="Helical" evidence="7">
    <location>
        <begin position="12"/>
        <end position="32"/>
    </location>
</feature>
<feature type="transmembrane region" description="Helical" evidence="7">
    <location>
        <begin position="180"/>
        <end position="199"/>
    </location>
</feature>
<keyword evidence="5 7" id="KW-1133">Transmembrane helix</keyword>
<evidence type="ECO:0000256" key="6">
    <source>
        <dbReference type="ARBA" id="ARBA00023136"/>
    </source>
</evidence>
<feature type="transmembrane region" description="Helical" evidence="7">
    <location>
        <begin position="241"/>
        <end position="260"/>
    </location>
</feature>
<dbReference type="PANTHER" id="PTHR42920">
    <property type="entry name" value="OS03G0707200 PROTEIN-RELATED"/>
    <property type="match status" value="1"/>
</dbReference>
<dbReference type="Pfam" id="PF00892">
    <property type="entry name" value="EamA"/>
    <property type="match status" value="2"/>
</dbReference>
<evidence type="ECO:0000256" key="2">
    <source>
        <dbReference type="ARBA" id="ARBA00007362"/>
    </source>
</evidence>
<keyword evidence="4 7" id="KW-0812">Transmembrane</keyword>
<feature type="transmembrane region" description="Helical" evidence="7">
    <location>
        <begin position="266"/>
        <end position="285"/>
    </location>
</feature>
<dbReference type="InterPro" id="IPR000620">
    <property type="entry name" value="EamA_dom"/>
</dbReference>
<evidence type="ECO:0000256" key="7">
    <source>
        <dbReference type="SAM" id="Phobius"/>
    </source>
</evidence>
<feature type="transmembrane region" description="Helical" evidence="7">
    <location>
        <begin position="44"/>
        <end position="61"/>
    </location>
</feature>
<evidence type="ECO:0000256" key="5">
    <source>
        <dbReference type="ARBA" id="ARBA00022989"/>
    </source>
</evidence>
<sequence length="315" mass="33799">MNRNVHQWSSSMLPMAALIGVTAVWGSTFFMIKGLLGEMSALDFLSVRFIIASVTCVTVMFPKLRKVKRQTWVRGLMLGFIYGVAQILQTVGLEHTDASVSGFITGMYVVLTPVVLLVLFKVQISLRVWGAVFLATIGIAMLTLNGFAVGVGESVTFLGAAFYAAHIAFLGKWAKDTDPLMLGIIQVFGIAIFCTAGALPGGVDFPQSGSSWLVLLYMALVAGLGALLTQTWAQSKISATSAAVIMTTEPVFASLFAILFGGESLTLRLVIGGSLILSAMLLTELTPSKNKFRTKGATPQTVQPFPTTRFLKEEK</sequence>
<feature type="transmembrane region" description="Helical" evidence="7">
    <location>
        <begin position="154"/>
        <end position="173"/>
    </location>
</feature>
<dbReference type="EMBL" id="CP063213">
    <property type="protein sequence ID" value="QOR45967.1"/>
    <property type="molecule type" value="Genomic_DNA"/>
</dbReference>
<comment type="similarity">
    <text evidence="2">Belongs to the EamA transporter family.</text>
</comment>
<dbReference type="GO" id="GO:0005886">
    <property type="term" value="C:plasma membrane"/>
    <property type="evidence" value="ECO:0007669"/>
    <property type="project" value="UniProtKB-SubCell"/>
</dbReference>
<reference evidence="9 10" key="1">
    <citation type="submission" date="2020-10" db="EMBL/GenBank/DDBJ databases">
        <title>Trueperella pecoris sp. nov. isolated from bovine and porcine specimens.</title>
        <authorList>
            <person name="Schoenecker L."/>
            <person name="Schnydrig P."/>
            <person name="Brodard I."/>
            <person name="Thomann A."/>
            <person name="Hemphill A."/>
            <person name="Rodriguez-Campos S."/>
            <person name="Perreten V."/>
            <person name="Jores J."/>
            <person name="Kittl S."/>
        </authorList>
    </citation>
    <scope>NUCLEOTIDE SEQUENCE [LARGE SCALE GENOMIC DNA]</scope>
    <source>
        <strain evidence="9 10">15A0121</strain>
    </source>
</reference>
<evidence type="ECO:0000259" key="8">
    <source>
        <dbReference type="Pfam" id="PF00892"/>
    </source>
</evidence>
<comment type="subcellular location">
    <subcellularLocation>
        <location evidence="1">Cell membrane</location>
        <topology evidence="1">Multi-pass membrane protein</topology>
    </subcellularLocation>
</comment>
<feature type="domain" description="EamA" evidence="8">
    <location>
        <begin position="156"/>
        <end position="283"/>
    </location>
</feature>
<feature type="transmembrane region" description="Helical" evidence="7">
    <location>
        <begin position="73"/>
        <end position="92"/>
    </location>
</feature>
<accession>A0A7M1QXQ5</accession>
<keyword evidence="6 7" id="KW-0472">Membrane</keyword>
<keyword evidence="10" id="KW-1185">Reference proteome</keyword>
<keyword evidence="3" id="KW-1003">Cell membrane</keyword>
<organism evidence="9 10">
    <name type="scientific">Trueperella pecoris</name>
    <dbReference type="NCBI Taxonomy" id="2733571"/>
    <lineage>
        <taxon>Bacteria</taxon>
        <taxon>Bacillati</taxon>
        <taxon>Actinomycetota</taxon>
        <taxon>Actinomycetes</taxon>
        <taxon>Actinomycetales</taxon>
        <taxon>Actinomycetaceae</taxon>
        <taxon>Trueperella</taxon>
    </lineage>
</organism>
<evidence type="ECO:0000256" key="1">
    <source>
        <dbReference type="ARBA" id="ARBA00004651"/>
    </source>
</evidence>
<evidence type="ECO:0000256" key="4">
    <source>
        <dbReference type="ARBA" id="ARBA00022692"/>
    </source>
</evidence>
<dbReference type="AlphaFoldDB" id="A0A7M1QXQ5"/>
<dbReference type="RefSeq" id="WP_197551392.1">
    <property type="nucleotide sequence ID" value="NZ_CP063213.1"/>
</dbReference>
<dbReference type="InterPro" id="IPR037185">
    <property type="entry name" value="EmrE-like"/>
</dbReference>
<gene>
    <name evidence="9" type="ORF">INS88_01705</name>
</gene>
<feature type="transmembrane region" description="Helical" evidence="7">
    <location>
        <begin position="211"/>
        <end position="229"/>
    </location>
</feature>
<evidence type="ECO:0000256" key="3">
    <source>
        <dbReference type="ARBA" id="ARBA00022475"/>
    </source>
</evidence>
<evidence type="ECO:0000313" key="10">
    <source>
        <dbReference type="Proteomes" id="UP000595053"/>
    </source>
</evidence>
<dbReference type="InterPro" id="IPR051258">
    <property type="entry name" value="Diverse_Substrate_Transporter"/>
</dbReference>
<protein>
    <submittedName>
        <fullName evidence="9">DMT family transporter</fullName>
    </submittedName>
</protein>
<feature type="transmembrane region" description="Helical" evidence="7">
    <location>
        <begin position="98"/>
        <end position="119"/>
    </location>
</feature>
<name>A0A7M1QXQ5_9ACTO</name>
<proteinExistence type="inferred from homology"/>
<dbReference type="SUPFAM" id="SSF103481">
    <property type="entry name" value="Multidrug resistance efflux transporter EmrE"/>
    <property type="match status" value="2"/>
</dbReference>
<feature type="domain" description="EamA" evidence="8">
    <location>
        <begin position="16"/>
        <end position="143"/>
    </location>
</feature>
<dbReference type="PANTHER" id="PTHR42920:SF5">
    <property type="entry name" value="EAMA DOMAIN-CONTAINING PROTEIN"/>
    <property type="match status" value="1"/>
</dbReference>
<feature type="transmembrane region" description="Helical" evidence="7">
    <location>
        <begin position="126"/>
        <end position="148"/>
    </location>
</feature>
<dbReference type="Proteomes" id="UP000595053">
    <property type="component" value="Chromosome"/>
</dbReference>
<evidence type="ECO:0000313" key="9">
    <source>
        <dbReference type="EMBL" id="QOR45967.1"/>
    </source>
</evidence>